<evidence type="ECO:0000313" key="7">
    <source>
        <dbReference type="Proteomes" id="UP000229498"/>
    </source>
</evidence>
<keyword evidence="4" id="KW-0456">Lyase</keyword>
<dbReference type="InterPro" id="IPR011057">
    <property type="entry name" value="Mss4-like_sf"/>
</dbReference>
<dbReference type="GO" id="GO:0046872">
    <property type="term" value="F:metal ion binding"/>
    <property type="evidence" value="ECO:0007669"/>
    <property type="project" value="UniProtKB-KW"/>
</dbReference>
<evidence type="ECO:0000313" key="6">
    <source>
        <dbReference type="EMBL" id="PJK28178.1"/>
    </source>
</evidence>
<dbReference type="Proteomes" id="UP000229498">
    <property type="component" value="Unassembled WGS sequence"/>
</dbReference>
<dbReference type="InterPro" id="IPR006913">
    <property type="entry name" value="CENP-V/GFA"/>
</dbReference>
<dbReference type="SUPFAM" id="SSF51316">
    <property type="entry name" value="Mss4-like"/>
    <property type="match status" value="1"/>
</dbReference>
<keyword evidence="2" id="KW-0479">Metal-binding</keyword>
<dbReference type="EMBL" id="PHIG01000047">
    <property type="protein sequence ID" value="PJK28178.1"/>
    <property type="molecule type" value="Genomic_DNA"/>
</dbReference>
<dbReference type="Pfam" id="PF04828">
    <property type="entry name" value="GFA"/>
    <property type="match status" value="1"/>
</dbReference>
<keyword evidence="7" id="KW-1185">Reference proteome</keyword>
<accession>A0A2M9FXI7</accession>
<feature type="domain" description="CENP-V/GFA" evidence="5">
    <location>
        <begin position="3"/>
        <end position="120"/>
    </location>
</feature>
<gene>
    <name evidence="6" type="ORF">CVT23_17520</name>
</gene>
<keyword evidence="3" id="KW-0862">Zinc</keyword>
<comment type="similarity">
    <text evidence="1">Belongs to the Gfa family.</text>
</comment>
<protein>
    <recommendedName>
        <fullName evidence="5">CENP-V/GFA domain-containing protein</fullName>
    </recommendedName>
</protein>
<dbReference type="AlphaFoldDB" id="A0A2M9FXI7"/>
<comment type="caution">
    <text evidence="6">The sequence shown here is derived from an EMBL/GenBank/DDBJ whole genome shotgun (WGS) entry which is preliminary data.</text>
</comment>
<organism evidence="6 7">
    <name type="scientific">Minwuia thermotolerans</name>
    <dbReference type="NCBI Taxonomy" id="2056226"/>
    <lineage>
        <taxon>Bacteria</taxon>
        <taxon>Pseudomonadati</taxon>
        <taxon>Pseudomonadota</taxon>
        <taxon>Alphaproteobacteria</taxon>
        <taxon>Minwuiales</taxon>
        <taxon>Minwuiaceae</taxon>
        <taxon>Minwuia</taxon>
    </lineage>
</organism>
<dbReference type="GO" id="GO:0016846">
    <property type="term" value="F:carbon-sulfur lyase activity"/>
    <property type="evidence" value="ECO:0007669"/>
    <property type="project" value="InterPro"/>
</dbReference>
<dbReference type="OrthoDB" id="9807246at2"/>
<sequence>MKIEGGCYCGDVRYESTGEPTAAIQCHCRECQYITGGNPNAIMIVPADGFRFTKGEPKAFARSDLERPVTRLFCPTCGTAIGTRTPNRPDSFIIKIGTLDDPSIYKPQAAIFTIDRQPFHHIPDGLPQFERRAG</sequence>
<evidence type="ECO:0000259" key="5">
    <source>
        <dbReference type="PROSITE" id="PS51891"/>
    </source>
</evidence>
<dbReference type="PANTHER" id="PTHR33337:SF40">
    <property type="entry name" value="CENP-V_GFA DOMAIN-CONTAINING PROTEIN-RELATED"/>
    <property type="match status" value="1"/>
</dbReference>
<dbReference type="PANTHER" id="PTHR33337">
    <property type="entry name" value="GFA DOMAIN-CONTAINING PROTEIN"/>
    <property type="match status" value="1"/>
</dbReference>
<proteinExistence type="inferred from homology"/>
<evidence type="ECO:0000256" key="3">
    <source>
        <dbReference type="ARBA" id="ARBA00022833"/>
    </source>
</evidence>
<evidence type="ECO:0000256" key="4">
    <source>
        <dbReference type="ARBA" id="ARBA00023239"/>
    </source>
</evidence>
<dbReference type="RefSeq" id="WP_109794625.1">
    <property type="nucleotide sequence ID" value="NZ_PHIG01000047.1"/>
</dbReference>
<evidence type="ECO:0000256" key="2">
    <source>
        <dbReference type="ARBA" id="ARBA00022723"/>
    </source>
</evidence>
<reference evidence="6 7" key="1">
    <citation type="submission" date="2017-11" db="EMBL/GenBank/DDBJ databases">
        <title>Draft genome sequence of Rhizobiales bacterium SY3-13.</title>
        <authorList>
            <person name="Sun C."/>
        </authorList>
    </citation>
    <scope>NUCLEOTIDE SEQUENCE [LARGE SCALE GENOMIC DNA]</scope>
    <source>
        <strain evidence="6 7">SY3-13</strain>
    </source>
</reference>
<dbReference type="Gene3D" id="3.90.1590.10">
    <property type="entry name" value="glutathione-dependent formaldehyde- activating enzyme (gfa)"/>
    <property type="match status" value="1"/>
</dbReference>
<evidence type="ECO:0000256" key="1">
    <source>
        <dbReference type="ARBA" id="ARBA00005495"/>
    </source>
</evidence>
<dbReference type="PROSITE" id="PS51891">
    <property type="entry name" value="CENP_V_GFA"/>
    <property type="match status" value="1"/>
</dbReference>
<name>A0A2M9FXI7_9PROT</name>